<reference evidence="3" key="1">
    <citation type="submission" date="2020-12" db="EMBL/GenBank/DDBJ databases">
        <title>The genome sequence of Inhella sp. 1Y17.</title>
        <authorList>
            <person name="Liu Y."/>
        </authorList>
    </citation>
    <scope>NUCLEOTIDE SEQUENCE</scope>
    <source>
        <strain evidence="3">1Y17</strain>
    </source>
</reference>
<keyword evidence="1" id="KW-0472">Membrane</keyword>
<name>A0A931NHE0_9BURK</name>
<dbReference type="Proteomes" id="UP000613266">
    <property type="component" value="Unassembled WGS sequence"/>
</dbReference>
<protein>
    <submittedName>
        <fullName evidence="3">PH domain-containing protein</fullName>
    </submittedName>
</protein>
<feature type="domain" description="YdbS-like PH" evidence="2">
    <location>
        <begin position="54"/>
        <end position="127"/>
    </location>
</feature>
<dbReference type="Pfam" id="PF03703">
    <property type="entry name" value="bPH_2"/>
    <property type="match status" value="1"/>
</dbReference>
<gene>
    <name evidence="3" type="ORF">I7X39_08685</name>
</gene>
<keyword evidence="1" id="KW-1133">Transmembrane helix</keyword>
<evidence type="ECO:0000313" key="4">
    <source>
        <dbReference type="Proteomes" id="UP000613266"/>
    </source>
</evidence>
<accession>A0A931NHE0</accession>
<feature type="transmembrane region" description="Helical" evidence="1">
    <location>
        <begin position="26"/>
        <end position="52"/>
    </location>
</feature>
<comment type="caution">
    <text evidence="3">The sequence shown here is derived from an EMBL/GenBank/DDBJ whole genome shotgun (WGS) entry which is preliminary data.</text>
</comment>
<keyword evidence="4" id="KW-1185">Reference proteome</keyword>
<organism evidence="3 4">
    <name type="scientific">Inhella proteolytica</name>
    <dbReference type="NCBI Taxonomy" id="2795029"/>
    <lineage>
        <taxon>Bacteria</taxon>
        <taxon>Pseudomonadati</taxon>
        <taxon>Pseudomonadota</taxon>
        <taxon>Betaproteobacteria</taxon>
        <taxon>Burkholderiales</taxon>
        <taxon>Sphaerotilaceae</taxon>
        <taxon>Inhella</taxon>
    </lineage>
</organism>
<keyword evidence="1" id="KW-0812">Transmembrane</keyword>
<evidence type="ECO:0000259" key="2">
    <source>
        <dbReference type="Pfam" id="PF03703"/>
    </source>
</evidence>
<dbReference type="PANTHER" id="PTHR37938">
    <property type="entry name" value="BLL0215 PROTEIN"/>
    <property type="match status" value="1"/>
</dbReference>
<proteinExistence type="predicted"/>
<dbReference type="AlphaFoldDB" id="A0A931NHE0"/>
<evidence type="ECO:0000256" key="1">
    <source>
        <dbReference type="SAM" id="Phobius"/>
    </source>
</evidence>
<dbReference type="InterPro" id="IPR005182">
    <property type="entry name" value="YdbS-like_PH"/>
</dbReference>
<dbReference type="PANTHER" id="PTHR37938:SF1">
    <property type="entry name" value="BLL0215 PROTEIN"/>
    <property type="match status" value="1"/>
</dbReference>
<sequence length="141" mass="15235">MSSYVEGALVKGETILHEGHLSLWGLAHLIALGLITLPLFGLGLVFLVAAYIRYKSTELAVTTKRIIVKHGFISRQTIEINLNKAESIQVDQGVLGRLFDFGTLVISGTGTSHAPLTGIAEPMAFRKAFIEAQDSGSRREG</sequence>
<dbReference type="RefSeq" id="WP_198110683.1">
    <property type="nucleotide sequence ID" value="NZ_JAEDAK010000005.1"/>
</dbReference>
<evidence type="ECO:0000313" key="3">
    <source>
        <dbReference type="EMBL" id="MBH9576979.1"/>
    </source>
</evidence>
<dbReference type="EMBL" id="JAEDAK010000005">
    <property type="protein sequence ID" value="MBH9576979.1"/>
    <property type="molecule type" value="Genomic_DNA"/>
</dbReference>